<keyword evidence="2 3" id="KW-0040">ANK repeat</keyword>
<dbReference type="SUPFAM" id="SSF48403">
    <property type="entry name" value="Ankyrin repeat"/>
    <property type="match status" value="1"/>
</dbReference>
<dbReference type="GO" id="GO:0005737">
    <property type="term" value="C:cytoplasm"/>
    <property type="evidence" value="ECO:0007669"/>
    <property type="project" value="TreeGrafter"/>
</dbReference>
<feature type="repeat" description="ANK" evidence="3">
    <location>
        <begin position="52"/>
        <end position="84"/>
    </location>
</feature>
<evidence type="ECO:0000313" key="4">
    <source>
        <dbReference type="EMBL" id="GBP12188.1"/>
    </source>
</evidence>
<gene>
    <name evidence="4" type="primary">ANK2</name>
    <name evidence="4" type="ORF">EVAR_6368_1</name>
</gene>
<dbReference type="PANTHER" id="PTHR24198">
    <property type="entry name" value="ANKYRIN REPEAT AND PROTEIN KINASE DOMAIN-CONTAINING PROTEIN"/>
    <property type="match status" value="1"/>
</dbReference>
<dbReference type="AlphaFoldDB" id="A0A4C1TFG4"/>
<dbReference type="PANTHER" id="PTHR24198:SF165">
    <property type="entry name" value="ANKYRIN REPEAT-CONTAINING PROTEIN-RELATED"/>
    <property type="match status" value="1"/>
</dbReference>
<evidence type="ECO:0000313" key="5">
    <source>
        <dbReference type="Proteomes" id="UP000299102"/>
    </source>
</evidence>
<dbReference type="Pfam" id="PF12796">
    <property type="entry name" value="Ank_2"/>
    <property type="match status" value="1"/>
</dbReference>
<dbReference type="PROSITE" id="PS50088">
    <property type="entry name" value="ANK_REPEAT"/>
    <property type="match status" value="1"/>
</dbReference>
<dbReference type="Gene3D" id="1.25.40.20">
    <property type="entry name" value="Ankyrin repeat-containing domain"/>
    <property type="match status" value="1"/>
</dbReference>
<keyword evidence="1" id="KW-0677">Repeat</keyword>
<dbReference type="InterPro" id="IPR002110">
    <property type="entry name" value="Ankyrin_rpt"/>
</dbReference>
<name>A0A4C1TFG4_EUMVA</name>
<comment type="caution">
    <text evidence="4">The sequence shown here is derived from an EMBL/GenBank/DDBJ whole genome shotgun (WGS) entry which is preliminary data.</text>
</comment>
<evidence type="ECO:0000256" key="2">
    <source>
        <dbReference type="ARBA" id="ARBA00023043"/>
    </source>
</evidence>
<proteinExistence type="predicted"/>
<sequence length="188" mass="20614">MCIEFYCSDFDVLPSIEPNTAFLRAARAGQLDTVVELLDSGAVKDINTCNSNGLNALHLAAKDGHITVVEELLKRGATVDSATKKKFTALRHQINPILEVVNECKHDAPALGPASRLNDFEFWGVLPPLTACVGVSYIKRRASPHLSKGVLKNFIFRQKLFFGFDLSAPPAFRRLQRPLVSPPGSTLL</sequence>
<dbReference type="SMART" id="SM00248">
    <property type="entry name" value="ANK"/>
    <property type="match status" value="2"/>
</dbReference>
<evidence type="ECO:0000256" key="1">
    <source>
        <dbReference type="ARBA" id="ARBA00022737"/>
    </source>
</evidence>
<dbReference type="PROSITE" id="PS50297">
    <property type="entry name" value="ANK_REP_REGION"/>
    <property type="match status" value="1"/>
</dbReference>
<dbReference type="OrthoDB" id="20872at2759"/>
<dbReference type="InterPro" id="IPR036770">
    <property type="entry name" value="Ankyrin_rpt-contain_sf"/>
</dbReference>
<dbReference type="STRING" id="151549.A0A4C1TFG4"/>
<keyword evidence="5" id="KW-1185">Reference proteome</keyword>
<dbReference type="Proteomes" id="UP000299102">
    <property type="component" value="Unassembled WGS sequence"/>
</dbReference>
<accession>A0A4C1TFG4</accession>
<dbReference type="EMBL" id="BGZK01000050">
    <property type="protein sequence ID" value="GBP12188.1"/>
    <property type="molecule type" value="Genomic_DNA"/>
</dbReference>
<evidence type="ECO:0000256" key="3">
    <source>
        <dbReference type="PROSITE-ProRule" id="PRU00023"/>
    </source>
</evidence>
<organism evidence="4 5">
    <name type="scientific">Eumeta variegata</name>
    <name type="common">Bagworm moth</name>
    <name type="synonym">Eumeta japonica</name>
    <dbReference type="NCBI Taxonomy" id="151549"/>
    <lineage>
        <taxon>Eukaryota</taxon>
        <taxon>Metazoa</taxon>
        <taxon>Ecdysozoa</taxon>
        <taxon>Arthropoda</taxon>
        <taxon>Hexapoda</taxon>
        <taxon>Insecta</taxon>
        <taxon>Pterygota</taxon>
        <taxon>Neoptera</taxon>
        <taxon>Endopterygota</taxon>
        <taxon>Lepidoptera</taxon>
        <taxon>Glossata</taxon>
        <taxon>Ditrysia</taxon>
        <taxon>Tineoidea</taxon>
        <taxon>Psychidae</taxon>
        <taxon>Oiketicinae</taxon>
        <taxon>Eumeta</taxon>
    </lineage>
</organism>
<reference evidence="4 5" key="1">
    <citation type="journal article" date="2019" name="Commun. Biol.">
        <title>The bagworm genome reveals a unique fibroin gene that provides high tensile strength.</title>
        <authorList>
            <person name="Kono N."/>
            <person name="Nakamura H."/>
            <person name="Ohtoshi R."/>
            <person name="Tomita M."/>
            <person name="Numata K."/>
            <person name="Arakawa K."/>
        </authorList>
    </citation>
    <scope>NUCLEOTIDE SEQUENCE [LARGE SCALE GENOMIC DNA]</scope>
</reference>
<protein>
    <submittedName>
        <fullName evidence="4">Ankyrin-2</fullName>
    </submittedName>
</protein>